<evidence type="ECO:0000256" key="6">
    <source>
        <dbReference type="ARBA" id="ARBA00038179"/>
    </source>
</evidence>
<comment type="subcellular location">
    <subcellularLocation>
        <location evidence="9">Endoplasmic reticulum</location>
    </subcellularLocation>
    <subcellularLocation>
        <location evidence="9">Golgi apparatus</location>
        <location evidence="9">cis-Golgi network</location>
    </subcellularLocation>
    <subcellularLocation>
        <location evidence="1">Golgi apparatus</location>
    </subcellularLocation>
</comment>
<keyword evidence="2 9" id="KW-0813">Transport</keyword>
<evidence type="ECO:0000313" key="11">
    <source>
        <dbReference type="WBParaSite" id="ALUE_0001014501-mRNA-1"/>
    </source>
</evidence>
<keyword evidence="4 9" id="KW-0931">ER-Golgi transport</keyword>
<comment type="function">
    <text evidence="7">Core component of the TRAPP complexes which has a function of guanine nucleotide exchange factor activity for Rab1 GTPase. Plays a role in vesicular transport from endoplasmic reticulum to Golgi and autophagy. May play a role in dendrite postsynaptic membrane trafficking.</text>
</comment>
<keyword evidence="10" id="KW-1185">Reference proteome</keyword>
<comment type="similarity">
    <text evidence="6">Belongs to the TRAPP small subunits family. TRAPPC4 subfamily.</text>
</comment>
<dbReference type="Gene3D" id="3.30.450.70">
    <property type="match status" value="1"/>
</dbReference>
<sequence length="221" mass="24876">MSIYQVFVINRAGSLIYDWDGKEDSVGVEKTFSYPLDIVLDVLDQKVTVVFGERDGIFLRYTVCAINGTSVQGSQMVINGREWNVMDYLSDEANFPVIVRFMPPMISTNEKIILSSTFHSLFTIAAQLSPIPRSSGIEVLTTTQFKLHCFQSTSGVKFVVVGVAGMSGAVEGLLRRIYELYADYALKNPFYSMDMPIRCQRFDDAIKNLIEKHDKHSMVTV</sequence>
<name>A0A0M3I1I6_ASCLU</name>
<evidence type="ECO:0000256" key="2">
    <source>
        <dbReference type="ARBA" id="ARBA00022448"/>
    </source>
</evidence>
<organism evidence="10 11">
    <name type="scientific">Ascaris lumbricoides</name>
    <name type="common">Giant roundworm</name>
    <dbReference type="NCBI Taxonomy" id="6252"/>
    <lineage>
        <taxon>Eukaryota</taxon>
        <taxon>Metazoa</taxon>
        <taxon>Ecdysozoa</taxon>
        <taxon>Nematoda</taxon>
        <taxon>Chromadorea</taxon>
        <taxon>Rhabditida</taxon>
        <taxon>Spirurina</taxon>
        <taxon>Ascaridomorpha</taxon>
        <taxon>Ascaridoidea</taxon>
        <taxon>Ascarididae</taxon>
        <taxon>Ascaris</taxon>
    </lineage>
</organism>
<evidence type="ECO:0000256" key="9">
    <source>
        <dbReference type="RuleBase" id="RU366065"/>
    </source>
</evidence>
<protein>
    <recommendedName>
        <fullName evidence="9">Trafficking protein particle complex subunit</fullName>
    </recommendedName>
</protein>
<evidence type="ECO:0000256" key="3">
    <source>
        <dbReference type="ARBA" id="ARBA00022824"/>
    </source>
</evidence>
<comment type="subunit">
    <text evidence="8">Component of the multisubunit TRAPP (transport protein particle) complex, which includes at least TRAPPC2, TRAPPC2L, TRAPPC3, TRAPPC3L, TRAPPC4, TRAPPC5, TRAPPC8, TRAPPC9, TRAPPC10, TRAPPC11 and TRAPPC12. Interacts with SDC2.</text>
</comment>
<accession>A0A0M3I1I6</accession>
<keyword evidence="5 9" id="KW-0333">Golgi apparatus</keyword>
<dbReference type="GO" id="GO:0030008">
    <property type="term" value="C:TRAPP complex"/>
    <property type="evidence" value="ECO:0007669"/>
    <property type="project" value="UniProtKB-UniRule"/>
</dbReference>
<evidence type="ECO:0000256" key="4">
    <source>
        <dbReference type="ARBA" id="ARBA00022892"/>
    </source>
</evidence>
<dbReference type="Pfam" id="PF04099">
    <property type="entry name" value="Sybindin"/>
    <property type="match status" value="1"/>
</dbReference>
<dbReference type="SUPFAM" id="SSF64356">
    <property type="entry name" value="SNARE-like"/>
    <property type="match status" value="1"/>
</dbReference>
<dbReference type="PANTHER" id="PTHR23249:SF15">
    <property type="entry name" value="TRAFFICKING PROTEIN PARTICLE COMPLEX SUBUNIT 4"/>
    <property type="match status" value="1"/>
</dbReference>
<comment type="subunit">
    <text evidence="9">Part of the multisubunit transport protein particle (TRAPP) complex.</text>
</comment>
<evidence type="ECO:0000313" key="10">
    <source>
        <dbReference type="Proteomes" id="UP000036681"/>
    </source>
</evidence>
<evidence type="ECO:0000256" key="5">
    <source>
        <dbReference type="ARBA" id="ARBA00023034"/>
    </source>
</evidence>
<keyword evidence="3 9" id="KW-0256">Endoplasmic reticulum</keyword>
<reference evidence="11" key="1">
    <citation type="submission" date="2017-02" db="UniProtKB">
        <authorList>
            <consortium name="WormBaseParasite"/>
        </authorList>
    </citation>
    <scope>IDENTIFICATION</scope>
</reference>
<evidence type="ECO:0000256" key="7">
    <source>
        <dbReference type="ARBA" id="ARBA00046052"/>
    </source>
</evidence>
<dbReference type="GO" id="GO:0006888">
    <property type="term" value="P:endoplasmic reticulum to Golgi vesicle-mediated transport"/>
    <property type="evidence" value="ECO:0007669"/>
    <property type="project" value="UniProtKB-UniRule"/>
</dbReference>
<dbReference type="Proteomes" id="UP000036681">
    <property type="component" value="Unplaced"/>
</dbReference>
<proteinExistence type="inferred from homology"/>
<dbReference type="AlphaFoldDB" id="A0A0M3I1I6"/>
<dbReference type="CDD" id="cd14856">
    <property type="entry name" value="TRAPPC4_synbindin"/>
    <property type="match status" value="1"/>
</dbReference>
<dbReference type="SMART" id="SM01399">
    <property type="entry name" value="Sybindin"/>
    <property type="match status" value="1"/>
</dbReference>
<evidence type="ECO:0000256" key="1">
    <source>
        <dbReference type="ARBA" id="ARBA00004555"/>
    </source>
</evidence>
<dbReference type="PANTHER" id="PTHR23249">
    <property type="entry name" value="TRAFFICKING PROTEIN PARTICLE COMPLEX SUBUNIT"/>
    <property type="match status" value="1"/>
</dbReference>
<dbReference type="WBParaSite" id="ALUE_0001014501-mRNA-1">
    <property type="protein sequence ID" value="ALUE_0001014501-mRNA-1"/>
    <property type="gene ID" value="ALUE_0001014501"/>
</dbReference>
<dbReference type="InterPro" id="IPR011012">
    <property type="entry name" value="Longin-like_dom_sf"/>
</dbReference>
<dbReference type="InterPro" id="IPR007233">
    <property type="entry name" value="TRAPPC"/>
</dbReference>
<dbReference type="GO" id="GO:0005783">
    <property type="term" value="C:endoplasmic reticulum"/>
    <property type="evidence" value="ECO:0007669"/>
    <property type="project" value="UniProtKB-SubCell"/>
</dbReference>
<dbReference type="GO" id="GO:0005794">
    <property type="term" value="C:Golgi apparatus"/>
    <property type="evidence" value="ECO:0007669"/>
    <property type="project" value="UniProtKB-SubCell"/>
</dbReference>
<evidence type="ECO:0000256" key="8">
    <source>
        <dbReference type="ARBA" id="ARBA00046941"/>
    </source>
</evidence>